<evidence type="ECO:0000256" key="5">
    <source>
        <dbReference type="ARBA" id="ARBA00022840"/>
    </source>
</evidence>
<dbReference type="NCBIfam" id="NF001138">
    <property type="entry name" value="PRK00143.1"/>
    <property type="match status" value="1"/>
</dbReference>
<name>A0A934RWK5_9BACT</name>
<evidence type="ECO:0000313" key="12">
    <source>
        <dbReference type="EMBL" id="MBK1876810.1"/>
    </source>
</evidence>
<proteinExistence type="inferred from homology"/>
<feature type="region of interest" description="Interaction with tRNA" evidence="9">
    <location>
        <begin position="147"/>
        <end position="149"/>
    </location>
</feature>
<dbReference type="EMBL" id="JAENIL010000012">
    <property type="protein sequence ID" value="MBK1876810.1"/>
    <property type="molecule type" value="Genomic_DNA"/>
</dbReference>
<evidence type="ECO:0000259" key="10">
    <source>
        <dbReference type="Pfam" id="PF20258"/>
    </source>
</evidence>
<dbReference type="InterPro" id="IPR046884">
    <property type="entry name" value="MnmA-like_central"/>
</dbReference>
<feature type="active site" description="Nucleophile" evidence="9">
    <location>
        <position position="99"/>
    </location>
</feature>
<evidence type="ECO:0000256" key="1">
    <source>
        <dbReference type="ARBA" id="ARBA00022555"/>
    </source>
</evidence>
<keyword evidence="1 9" id="KW-0820">tRNA-binding</keyword>
<dbReference type="InterPro" id="IPR004506">
    <property type="entry name" value="MnmA-like"/>
</dbReference>
<accession>A0A934RWK5</accession>
<comment type="similarity">
    <text evidence="9">Belongs to the MnmA/TRMU family.</text>
</comment>
<organism evidence="12 13">
    <name type="scientific">Pelagicoccus mobilis</name>
    <dbReference type="NCBI Taxonomy" id="415221"/>
    <lineage>
        <taxon>Bacteria</taxon>
        <taxon>Pseudomonadati</taxon>
        <taxon>Verrucomicrobiota</taxon>
        <taxon>Opitutia</taxon>
        <taxon>Puniceicoccales</taxon>
        <taxon>Pelagicoccaceae</taxon>
        <taxon>Pelagicoccus</taxon>
    </lineage>
</organism>
<dbReference type="CDD" id="cd01998">
    <property type="entry name" value="MnmA_TRMU-like"/>
    <property type="match status" value="1"/>
</dbReference>
<feature type="domain" description="tRNA-specific 2-thiouridylase MnmA-like central" evidence="11">
    <location>
        <begin position="206"/>
        <end position="271"/>
    </location>
</feature>
<keyword evidence="7" id="KW-1015">Disulfide bond</keyword>
<comment type="subcellular location">
    <subcellularLocation>
        <location evidence="9">Cytoplasm</location>
    </subcellularLocation>
</comment>
<gene>
    <name evidence="9 12" type="primary">mnmA</name>
    <name evidence="12" type="ORF">JIN87_08020</name>
</gene>
<feature type="site" description="Interaction with tRNA" evidence="9">
    <location>
        <position position="341"/>
    </location>
</feature>
<evidence type="ECO:0000256" key="7">
    <source>
        <dbReference type="ARBA" id="ARBA00023157"/>
    </source>
</evidence>
<evidence type="ECO:0000256" key="6">
    <source>
        <dbReference type="ARBA" id="ARBA00022884"/>
    </source>
</evidence>
<comment type="catalytic activity">
    <reaction evidence="8 9">
        <text>S-sulfanyl-L-cysteinyl-[protein] + uridine(34) in tRNA + AH2 + ATP = 2-thiouridine(34) in tRNA + L-cysteinyl-[protein] + A + AMP + diphosphate + H(+)</text>
        <dbReference type="Rhea" id="RHEA:47032"/>
        <dbReference type="Rhea" id="RHEA-COMP:10131"/>
        <dbReference type="Rhea" id="RHEA-COMP:11726"/>
        <dbReference type="Rhea" id="RHEA-COMP:11727"/>
        <dbReference type="Rhea" id="RHEA-COMP:11728"/>
        <dbReference type="ChEBI" id="CHEBI:13193"/>
        <dbReference type="ChEBI" id="CHEBI:15378"/>
        <dbReference type="ChEBI" id="CHEBI:17499"/>
        <dbReference type="ChEBI" id="CHEBI:29950"/>
        <dbReference type="ChEBI" id="CHEBI:30616"/>
        <dbReference type="ChEBI" id="CHEBI:33019"/>
        <dbReference type="ChEBI" id="CHEBI:61963"/>
        <dbReference type="ChEBI" id="CHEBI:65315"/>
        <dbReference type="ChEBI" id="CHEBI:87170"/>
        <dbReference type="ChEBI" id="CHEBI:456215"/>
        <dbReference type="EC" id="2.8.1.13"/>
    </reaction>
</comment>
<dbReference type="FunFam" id="3.40.50.620:FF:000115">
    <property type="entry name" value="tRNA-specific 2-thiouridylase MnmA"/>
    <property type="match status" value="1"/>
</dbReference>
<feature type="binding site" evidence="9">
    <location>
        <position position="123"/>
    </location>
    <ligand>
        <name>ATP</name>
        <dbReference type="ChEBI" id="CHEBI:30616"/>
    </ligand>
</feature>
<evidence type="ECO:0000256" key="9">
    <source>
        <dbReference type="HAMAP-Rule" id="MF_00144"/>
    </source>
</evidence>
<protein>
    <recommendedName>
        <fullName evidence="9">tRNA-specific 2-thiouridylase MnmA</fullName>
        <ecNumber evidence="9">2.8.1.13</ecNumber>
    </recommendedName>
</protein>
<feature type="site" description="Interaction with tRNA" evidence="9">
    <location>
        <position position="124"/>
    </location>
</feature>
<evidence type="ECO:0000256" key="4">
    <source>
        <dbReference type="ARBA" id="ARBA00022741"/>
    </source>
</evidence>
<dbReference type="Pfam" id="PF20259">
    <property type="entry name" value="tRNA_Me_trans_M"/>
    <property type="match status" value="1"/>
</dbReference>
<dbReference type="PANTHER" id="PTHR11933">
    <property type="entry name" value="TRNA 5-METHYLAMINOMETHYL-2-THIOURIDYLATE -METHYLTRANSFERASE"/>
    <property type="match status" value="1"/>
</dbReference>
<dbReference type="GO" id="GO:0000049">
    <property type="term" value="F:tRNA binding"/>
    <property type="evidence" value="ECO:0007669"/>
    <property type="project" value="UniProtKB-KW"/>
</dbReference>
<dbReference type="EC" id="2.8.1.13" evidence="9"/>
<dbReference type="GO" id="GO:0005737">
    <property type="term" value="C:cytoplasm"/>
    <property type="evidence" value="ECO:0007669"/>
    <property type="project" value="UniProtKB-SubCell"/>
</dbReference>
<dbReference type="Gene3D" id="3.40.50.620">
    <property type="entry name" value="HUPs"/>
    <property type="match status" value="1"/>
</dbReference>
<dbReference type="Gene3D" id="2.40.30.10">
    <property type="entry name" value="Translation factors"/>
    <property type="match status" value="1"/>
</dbReference>
<sequence length="362" mass="40242">MSKILVAMSGGVDSAVAALLLKEQGYDIEGAYMKNWINEDNILGDCPWQQDIEDAAAVADSLGIPFRVVNLMHEYRSRIVDYLLEGYQSGVTPNPDVMCNREIKFGVFLDYALENGFSEVATGHYAQLQEETADSPRAIIEGADPNKDQTYFLAMMRPDQVARARFPVGHLLKPQLRELAQKHNLPNAAKKDSQGICFIGNIKMSDFLREYVPDRPGPIIRADDDKTLGEHRGLHYFTIGQRRGIGVPSNSDNNFYVVVGKDIQRNALLVSFEAPSAPGLYSSRCEISGLSYTGEPFPDDCKIEAKVRYRDPRVAITCKRISPETIEVIFDEPQRALALGQIIAFYDGPKLLGGGIYTKIQS</sequence>
<dbReference type="NCBIfam" id="TIGR00420">
    <property type="entry name" value="trmU"/>
    <property type="match status" value="1"/>
</dbReference>
<keyword evidence="9" id="KW-0963">Cytoplasm</keyword>
<dbReference type="SUPFAM" id="SSF52402">
    <property type="entry name" value="Adenine nucleotide alpha hydrolases-like"/>
    <property type="match status" value="1"/>
</dbReference>
<dbReference type="Pfam" id="PF20258">
    <property type="entry name" value="tRNA_Me_trans_C"/>
    <property type="match status" value="1"/>
</dbReference>
<dbReference type="HAMAP" id="MF_00144">
    <property type="entry name" value="tRNA_thiouridyl_MnmA"/>
    <property type="match status" value="1"/>
</dbReference>
<dbReference type="PANTHER" id="PTHR11933:SF5">
    <property type="entry name" value="MITOCHONDRIAL TRNA-SPECIFIC 2-THIOURIDYLASE 1"/>
    <property type="match status" value="1"/>
</dbReference>
<evidence type="ECO:0000313" key="13">
    <source>
        <dbReference type="Proteomes" id="UP000617628"/>
    </source>
</evidence>
<feature type="region of interest" description="Interaction with tRNA" evidence="9">
    <location>
        <begin position="308"/>
        <end position="309"/>
    </location>
</feature>
<comment type="caution">
    <text evidence="9">Lacks conserved residue(s) required for the propagation of feature annotation.</text>
</comment>
<dbReference type="Pfam" id="PF03054">
    <property type="entry name" value="tRNA_Me_trans"/>
    <property type="match status" value="1"/>
</dbReference>
<feature type="binding site" evidence="9">
    <location>
        <begin position="7"/>
        <end position="14"/>
    </location>
    <ligand>
        <name>ATP</name>
        <dbReference type="ChEBI" id="CHEBI:30616"/>
    </ligand>
</feature>
<keyword evidence="3 9" id="KW-0819">tRNA processing</keyword>
<dbReference type="InterPro" id="IPR046885">
    <property type="entry name" value="MnmA-like_C"/>
</dbReference>
<dbReference type="GO" id="GO:0002143">
    <property type="term" value="P:tRNA wobble position uridine thiolation"/>
    <property type="evidence" value="ECO:0007669"/>
    <property type="project" value="TreeGrafter"/>
</dbReference>
<dbReference type="Proteomes" id="UP000617628">
    <property type="component" value="Unassembled WGS sequence"/>
</dbReference>
<dbReference type="FunFam" id="2.30.30.280:FF:000001">
    <property type="entry name" value="tRNA-specific 2-thiouridylase MnmA"/>
    <property type="match status" value="1"/>
</dbReference>
<evidence type="ECO:0000256" key="3">
    <source>
        <dbReference type="ARBA" id="ARBA00022694"/>
    </source>
</evidence>
<comment type="function">
    <text evidence="9">Catalyzes the 2-thiolation of uridine at the wobble position (U34) of tRNA, leading to the formation of s(2)U34.</text>
</comment>
<evidence type="ECO:0000259" key="11">
    <source>
        <dbReference type="Pfam" id="PF20259"/>
    </source>
</evidence>
<feature type="domain" description="tRNA-specific 2-thiouridylase MnmA-like C-terminal" evidence="10">
    <location>
        <begin position="287"/>
        <end position="356"/>
    </location>
</feature>
<dbReference type="RefSeq" id="WP_200355024.1">
    <property type="nucleotide sequence ID" value="NZ_JAENIL010000012.1"/>
</dbReference>
<keyword evidence="6 9" id="KW-0694">RNA-binding</keyword>
<dbReference type="AlphaFoldDB" id="A0A934RWK5"/>
<dbReference type="Gene3D" id="2.30.30.280">
    <property type="entry name" value="Adenine nucleotide alpha hydrolases-like domains"/>
    <property type="match status" value="1"/>
</dbReference>
<dbReference type="GO" id="GO:0103016">
    <property type="term" value="F:tRNA-uridine 2-sulfurtransferase activity"/>
    <property type="evidence" value="ECO:0007669"/>
    <property type="project" value="UniProtKB-EC"/>
</dbReference>
<keyword evidence="13" id="KW-1185">Reference proteome</keyword>
<evidence type="ECO:0000256" key="2">
    <source>
        <dbReference type="ARBA" id="ARBA00022679"/>
    </source>
</evidence>
<reference evidence="12" key="1">
    <citation type="submission" date="2021-01" db="EMBL/GenBank/DDBJ databases">
        <title>Modified the classification status of verrucomicrobia.</title>
        <authorList>
            <person name="Feng X."/>
        </authorList>
    </citation>
    <scope>NUCLEOTIDE SEQUENCE</scope>
    <source>
        <strain evidence="12">KCTC 13126</strain>
    </source>
</reference>
<keyword evidence="4 9" id="KW-0547">Nucleotide-binding</keyword>
<keyword evidence="2 9" id="KW-0808">Transferase</keyword>
<feature type="active site" description="Cysteine persulfide intermediate" evidence="9">
    <location>
        <position position="197"/>
    </location>
</feature>
<dbReference type="GO" id="GO:0005524">
    <property type="term" value="F:ATP binding"/>
    <property type="evidence" value="ECO:0007669"/>
    <property type="project" value="UniProtKB-KW"/>
</dbReference>
<feature type="region of interest" description="Interaction with target base in tRNA" evidence="9">
    <location>
        <begin position="94"/>
        <end position="96"/>
    </location>
</feature>
<comment type="caution">
    <text evidence="12">The sequence shown here is derived from an EMBL/GenBank/DDBJ whole genome shotgun (WGS) entry which is preliminary data.</text>
</comment>
<feature type="binding site" evidence="9">
    <location>
        <position position="33"/>
    </location>
    <ligand>
        <name>ATP</name>
        <dbReference type="ChEBI" id="CHEBI:30616"/>
    </ligand>
</feature>
<dbReference type="InterPro" id="IPR023382">
    <property type="entry name" value="MnmA-like_central_sf"/>
</dbReference>
<keyword evidence="5 9" id="KW-0067">ATP-binding</keyword>
<dbReference type="InterPro" id="IPR014729">
    <property type="entry name" value="Rossmann-like_a/b/a_fold"/>
</dbReference>
<evidence type="ECO:0000256" key="8">
    <source>
        <dbReference type="ARBA" id="ARBA00051542"/>
    </source>
</evidence>